<accession>U4KXE6</accession>
<protein>
    <submittedName>
        <fullName evidence="2">Uncharacterized protein</fullName>
    </submittedName>
</protein>
<gene>
    <name evidence="2" type="ORF">PCON_06068</name>
</gene>
<feature type="region of interest" description="Disordered" evidence="1">
    <location>
        <begin position="38"/>
        <end position="75"/>
    </location>
</feature>
<dbReference type="AlphaFoldDB" id="U4KXE6"/>
<organism evidence="2 3">
    <name type="scientific">Pyronema omphalodes (strain CBS 100304)</name>
    <name type="common">Pyronema confluens</name>
    <dbReference type="NCBI Taxonomy" id="1076935"/>
    <lineage>
        <taxon>Eukaryota</taxon>
        <taxon>Fungi</taxon>
        <taxon>Dikarya</taxon>
        <taxon>Ascomycota</taxon>
        <taxon>Pezizomycotina</taxon>
        <taxon>Pezizomycetes</taxon>
        <taxon>Pezizales</taxon>
        <taxon>Pyronemataceae</taxon>
        <taxon>Pyronema</taxon>
    </lineage>
</organism>
<dbReference type="Proteomes" id="UP000018144">
    <property type="component" value="Unassembled WGS sequence"/>
</dbReference>
<evidence type="ECO:0000313" key="2">
    <source>
        <dbReference type="EMBL" id="CCX06481.1"/>
    </source>
</evidence>
<name>U4KXE6_PYROM</name>
<sequence length="75" mass="8227">MPSLLNSGVNESALLASAREMSVQAAAYRARMDVIKRREQQEDYRGESSNPDGESLNEEGGSLNEEGEFSDEEGM</sequence>
<reference evidence="2 3" key="1">
    <citation type="journal article" date="2013" name="PLoS Genet.">
        <title>The genome and development-dependent transcriptomes of Pyronema confluens: a window into fungal evolution.</title>
        <authorList>
            <person name="Traeger S."/>
            <person name="Altegoer F."/>
            <person name="Freitag M."/>
            <person name="Gabaldon T."/>
            <person name="Kempken F."/>
            <person name="Kumar A."/>
            <person name="Marcet-Houben M."/>
            <person name="Poggeler S."/>
            <person name="Stajich J.E."/>
            <person name="Nowrousian M."/>
        </authorList>
    </citation>
    <scope>NUCLEOTIDE SEQUENCE [LARGE SCALE GENOMIC DNA]</scope>
    <source>
        <strain evidence="3">CBS 100304</strain>
        <tissue evidence="2">Vegetative mycelium</tissue>
    </source>
</reference>
<keyword evidence="3" id="KW-1185">Reference proteome</keyword>
<evidence type="ECO:0000313" key="3">
    <source>
        <dbReference type="Proteomes" id="UP000018144"/>
    </source>
</evidence>
<dbReference type="EMBL" id="HF935290">
    <property type="protein sequence ID" value="CCX06481.1"/>
    <property type="molecule type" value="Genomic_DNA"/>
</dbReference>
<evidence type="ECO:0000256" key="1">
    <source>
        <dbReference type="SAM" id="MobiDB-lite"/>
    </source>
</evidence>
<proteinExistence type="predicted"/>
<feature type="compositionally biased region" description="Acidic residues" evidence="1">
    <location>
        <begin position="65"/>
        <end position="75"/>
    </location>
</feature>